<protein>
    <submittedName>
        <fullName evidence="1">Uncharacterized protein</fullName>
    </submittedName>
</protein>
<sequence>MSKSDFSNSNLIIRGDPSVLPYTSAMAPFTKRKTSDTTYFKSTLHEPKELVSSLPSSPMQALMDKQNEDFPSIDMDRKPTASLSLCPIIPPTPASQAVASGSQLPFIVKNKRNAEGSNGSKTKALKAAEVEKKNEHAYDYIDAMTAEDDFNLKSMADLYYSLTGYGPSR</sequence>
<name>A0A0D0C8K3_9AGAR</name>
<accession>A0A0D0C8K3</accession>
<dbReference type="AlphaFoldDB" id="A0A0D0C8K3"/>
<reference evidence="1 2" key="1">
    <citation type="submission" date="2014-04" db="EMBL/GenBank/DDBJ databases">
        <title>Evolutionary Origins and Diversification of the Mycorrhizal Mutualists.</title>
        <authorList>
            <consortium name="DOE Joint Genome Institute"/>
            <consortium name="Mycorrhizal Genomics Consortium"/>
            <person name="Kohler A."/>
            <person name="Kuo A."/>
            <person name="Nagy L.G."/>
            <person name="Floudas D."/>
            <person name="Copeland A."/>
            <person name="Barry K.W."/>
            <person name="Cichocki N."/>
            <person name="Veneault-Fourrey C."/>
            <person name="LaButti K."/>
            <person name="Lindquist E.A."/>
            <person name="Lipzen A."/>
            <person name="Lundell T."/>
            <person name="Morin E."/>
            <person name="Murat C."/>
            <person name="Riley R."/>
            <person name="Ohm R."/>
            <person name="Sun H."/>
            <person name="Tunlid A."/>
            <person name="Henrissat B."/>
            <person name="Grigoriev I.V."/>
            <person name="Hibbett D.S."/>
            <person name="Martin F."/>
        </authorList>
    </citation>
    <scope>NUCLEOTIDE SEQUENCE [LARGE SCALE GENOMIC DNA]</scope>
    <source>
        <strain evidence="1 2">FD-317 M1</strain>
    </source>
</reference>
<dbReference type="Proteomes" id="UP000053593">
    <property type="component" value="Unassembled WGS sequence"/>
</dbReference>
<keyword evidence="2" id="KW-1185">Reference proteome</keyword>
<evidence type="ECO:0000313" key="1">
    <source>
        <dbReference type="EMBL" id="KIK58829.1"/>
    </source>
</evidence>
<evidence type="ECO:0000313" key="2">
    <source>
        <dbReference type="Proteomes" id="UP000053593"/>
    </source>
</evidence>
<dbReference type="EMBL" id="KN834783">
    <property type="protein sequence ID" value="KIK58829.1"/>
    <property type="molecule type" value="Genomic_DNA"/>
</dbReference>
<gene>
    <name evidence="1" type="ORF">GYMLUDRAFT_1005708</name>
</gene>
<proteinExistence type="predicted"/>
<organism evidence="1 2">
    <name type="scientific">Collybiopsis luxurians FD-317 M1</name>
    <dbReference type="NCBI Taxonomy" id="944289"/>
    <lineage>
        <taxon>Eukaryota</taxon>
        <taxon>Fungi</taxon>
        <taxon>Dikarya</taxon>
        <taxon>Basidiomycota</taxon>
        <taxon>Agaricomycotina</taxon>
        <taxon>Agaricomycetes</taxon>
        <taxon>Agaricomycetidae</taxon>
        <taxon>Agaricales</taxon>
        <taxon>Marasmiineae</taxon>
        <taxon>Omphalotaceae</taxon>
        <taxon>Collybiopsis</taxon>
        <taxon>Collybiopsis luxurians</taxon>
    </lineage>
</organism>
<dbReference type="HOGENOM" id="CLU_1578703_0_0_1"/>